<keyword evidence="8" id="KW-0804">Transcription</keyword>
<name>T1J5T3_STRMM</name>
<dbReference type="AlphaFoldDB" id="T1J5T3"/>
<dbReference type="eggNOG" id="ENOG502QUYK">
    <property type="taxonomic scope" value="Eukaryota"/>
</dbReference>
<evidence type="ECO:0000256" key="8">
    <source>
        <dbReference type="ARBA" id="ARBA00023163"/>
    </source>
</evidence>
<dbReference type="GO" id="GO:0006325">
    <property type="term" value="P:chromatin organization"/>
    <property type="evidence" value="ECO:0007669"/>
    <property type="project" value="UniProtKB-KW"/>
</dbReference>
<keyword evidence="3" id="KW-0678">Repressor</keyword>
<dbReference type="GO" id="GO:0008285">
    <property type="term" value="P:negative regulation of cell population proliferation"/>
    <property type="evidence" value="ECO:0007669"/>
    <property type="project" value="TreeGrafter"/>
</dbReference>
<organism evidence="11 12">
    <name type="scientific">Strigamia maritima</name>
    <name type="common">European centipede</name>
    <name type="synonym">Geophilus maritimus</name>
    <dbReference type="NCBI Taxonomy" id="126957"/>
    <lineage>
        <taxon>Eukaryota</taxon>
        <taxon>Metazoa</taxon>
        <taxon>Ecdysozoa</taxon>
        <taxon>Arthropoda</taxon>
        <taxon>Myriapoda</taxon>
        <taxon>Chilopoda</taxon>
        <taxon>Pleurostigmophora</taxon>
        <taxon>Geophilomorpha</taxon>
        <taxon>Linotaeniidae</taxon>
        <taxon>Strigamia</taxon>
    </lineage>
</organism>
<dbReference type="PANTHER" id="PTHR12693:SF3">
    <property type="entry name" value="MENIN"/>
    <property type="match status" value="1"/>
</dbReference>
<dbReference type="EnsemblMetazoa" id="SMAR008989-RA">
    <property type="protein sequence ID" value="SMAR008989-PA"/>
    <property type="gene ID" value="SMAR008989"/>
</dbReference>
<keyword evidence="6" id="KW-0805">Transcription regulation</keyword>
<dbReference type="PANTHER" id="PTHR12693">
    <property type="entry name" value="MENIN"/>
    <property type="match status" value="1"/>
</dbReference>
<dbReference type="Proteomes" id="UP000014500">
    <property type="component" value="Unassembled WGS sequence"/>
</dbReference>
<dbReference type="HOGENOM" id="CLU_018646_0_0_1"/>
<dbReference type="EMBL" id="JH431868">
    <property type="status" value="NOT_ANNOTATED_CDS"/>
    <property type="molecule type" value="Genomic_DNA"/>
</dbReference>
<keyword evidence="12" id="KW-1185">Reference proteome</keyword>
<evidence type="ECO:0000313" key="12">
    <source>
        <dbReference type="Proteomes" id="UP000014500"/>
    </source>
</evidence>
<dbReference type="GO" id="GO:0003682">
    <property type="term" value="F:chromatin binding"/>
    <property type="evidence" value="ECO:0007669"/>
    <property type="project" value="TreeGrafter"/>
</dbReference>
<feature type="compositionally biased region" description="Basic and acidic residues" evidence="10">
    <location>
        <begin position="452"/>
        <end position="470"/>
    </location>
</feature>
<evidence type="ECO:0000256" key="7">
    <source>
        <dbReference type="ARBA" id="ARBA00023125"/>
    </source>
</evidence>
<evidence type="ECO:0000256" key="9">
    <source>
        <dbReference type="ARBA" id="ARBA00023242"/>
    </source>
</evidence>
<evidence type="ECO:0000313" key="11">
    <source>
        <dbReference type="EnsemblMetazoa" id="SMAR008989-PA"/>
    </source>
</evidence>
<dbReference type="GO" id="GO:0000403">
    <property type="term" value="F:Y-form DNA binding"/>
    <property type="evidence" value="ECO:0007669"/>
    <property type="project" value="TreeGrafter"/>
</dbReference>
<evidence type="ECO:0000256" key="4">
    <source>
        <dbReference type="ARBA" id="ARBA00022553"/>
    </source>
</evidence>
<feature type="region of interest" description="Disordered" evidence="10">
    <location>
        <begin position="452"/>
        <end position="472"/>
    </location>
</feature>
<feature type="compositionally biased region" description="Polar residues" evidence="10">
    <location>
        <begin position="567"/>
        <end position="576"/>
    </location>
</feature>
<proteinExistence type="predicted"/>
<evidence type="ECO:0000256" key="10">
    <source>
        <dbReference type="SAM" id="MobiDB-lite"/>
    </source>
</evidence>
<dbReference type="Pfam" id="PF05053">
    <property type="entry name" value="Menin"/>
    <property type="match status" value="2"/>
</dbReference>
<evidence type="ECO:0000256" key="6">
    <source>
        <dbReference type="ARBA" id="ARBA00023015"/>
    </source>
</evidence>
<evidence type="ECO:0000256" key="1">
    <source>
        <dbReference type="ARBA" id="ARBA00004123"/>
    </source>
</evidence>
<reference evidence="12" key="1">
    <citation type="submission" date="2011-05" db="EMBL/GenBank/DDBJ databases">
        <authorList>
            <person name="Richards S.R."/>
            <person name="Qu J."/>
            <person name="Jiang H."/>
            <person name="Jhangiani S.N."/>
            <person name="Agravi P."/>
            <person name="Goodspeed R."/>
            <person name="Gross S."/>
            <person name="Mandapat C."/>
            <person name="Jackson L."/>
            <person name="Mathew T."/>
            <person name="Pu L."/>
            <person name="Thornton R."/>
            <person name="Saada N."/>
            <person name="Wilczek-Boney K.B."/>
            <person name="Lee S."/>
            <person name="Kovar C."/>
            <person name="Wu Y."/>
            <person name="Scherer S.E."/>
            <person name="Worley K.C."/>
            <person name="Muzny D.M."/>
            <person name="Gibbs R."/>
        </authorList>
    </citation>
    <scope>NUCLEOTIDE SEQUENCE</scope>
    <source>
        <strain evidence="12">Brora</strain>
    </source>
</reference>
<dbReference type="GO" id="GO:0000976">
    <property type="term" value="F:transcription cis-regulatory region binding"/>
    <property type="evidence" value="ECO:0007669"/>
    <property type="project" value="TreeGrafter"/>
</dbReference>
<keyword evidence="4" id="KW-0597">Phosphoprotein</keyword>
<dbReference type="CDD" id="cd14456">
    <property type="entry name" value="Menin"/>
    <property type="match status" value="1"/>
</dbReference>
<reference evidence="11" key="2">
    <citation type="submission" date="2015-02" db="UniProtKB">
        <authorList>
            <consortium name="EnsemblMetazoa"/>
        </authorList>
    </citation>
    <scope>IDENTIFICATION</scope>
</reference>
<evidence type="ECO:0000256" key="3">
    <source>
        <dbReference type="ARBA" id="ARBA00022491"/>
    </source>
</evidence>
<dbReference type="GO" id="GO:0045786">
    <property type="term" value="P:negative regulation of cell cycle"/>
    <property type="evidence" value="ECO:0007669"/>
    <property type="project" value="TreeGrafter"/>
</dbReference>
<evidence type="ECO:0000256" key="2">
    <source>
        <dbReference type="ARBA" id="ARBA00021162"/>
    </source>
</evidence>
<accession>T1J5T3</accession>
<dbReference type="GO" id="GO:0000785">
    <property type="term" value="C:chromatin"/>
    <property type="evidence" value="ECO:0007669"/>
    <property type="project" value="TreeGrafter"/>
</dbReference>
<dbReference type="STRING" id="126957.T1J5T3"/>
<dbReference type="PhylomeDB" id="T1J5T3"/>
<sequence length="652" mass="73012">MAGFRDREKRLFPIKSIQDVVSLCKLHLEKGDQPNLALLSILLGAIENLLTCNRSPTQVAELTDKSPDSNSTFPALELSIVEALYSKFTTQIKGSVDLRNKLDSFGVAYAVVAACQVLGFKDVHLALSEDHAWVTFGKDGGETAEVTWHGKGNEDKRGEPITLEVEEKSWLYLNGQPVKCTRALEVAALVSGINPSINATTDSLELATLQQQLLWILHDLGHLEKYPMALGNLGDLEELCPTSQRPNCSILFHEAIKSARLHYNDQHVYPYTYLGGYQYRNKFYKEALETWANAATAIRNYNYSREDEEIYKEFLEIANELIPNIIKLASSRDIKPLPLLQDPEGFAHLLRFYDGICRWEEGSSTPVLHIGWAKHLVNSISKFESDVRSRVEIIVEDELEVKKGKNDPVQEAKDKQKAKDVEKEKIKGKIKTTEKEKLKVKDKNIEKENCTKKTNGEFKTPQKEKKKEHNSYQTDSFIKSLETQINPNEAPHPNIAALAAACGENILNPEYLLGSGEPFSSSRSSSSSSIADCRDFLSSRSNGTSFPGMTMDSMLKAESPNEMLKESNVTTGNGTTVPAEENKKPRPTARVVLTSEKMKGLKELLLAEKLNASAIQLQLSAQSQVQIVKKPRSFREMDFVGCTRSTKRSRRE</sequence>
<keyword evidence="5" id="KW-0156">Chromatin regulator</keyword>
<protein>
    <recommendedName>
        <fullName evidence="2">Menin</fullName>
    </recommendedName>
</protein>
<dbReference type="InterPro" id="IPR007747">
    <property type="entry name" value="Menin"/>
</dbReference>
<keyword evidence="7" id="KW-0238">DNA-binding</keyword>
<evidence type="ECO:0000256" key="5">
    <source>
        <dbReference type="ARBA" id="ARBA00022853"/>
    </source>
</evidence>
<dbReference type="GO" id="GO:0006357">
    <property type="term" value="P:regulation of transcription by RNA polymerase II"/>
    <property type="evidence" value="ECO:0007669"/>
    <property type="project" value="TreeGrafter"/>
</dbReference>
<feature type="region of interest" description="Disordered" evidence="10">
    <location>
        <begin position="566"/>
        <end position="587"/>
    </location>
</feature>
<keyword evidence="9" id="KW-0539">Nucleus</keyword>
<dbReference type="OMA" id="NSLTCNR"/>
<comment type="subcellular location">
    <subcellularLocation>
        <location evidence="1">Nucleus</location>
    </subcellularLocation>
</comment>
<dbReference type="GO" id="GO:0035097">
    <property type="term" value="C:histone methyltransferase complex"/>
    <property type="evidence" value="ECO:0007669"/>
    <property type="project" value="TreeGrafter"/>
</dbReference>